<evidence type="ECO:0000259" key="10">
    <source>
        <dbReference type="Pfam" id="PF00288"/>
    </source>
</evidence>
<evidence type="ECO:0000313" key="12">
    <source>
        <dbReference type="EMBL" id="MCU6742976.1"/>
    </source>
</evidence>
<organism evidence="12 13">
    <name type="scientific">Suilimivivens aceti</name>
    <dbReference type="NCBI Taxonomy" id="2981774"/>
    <lineage>
        <taxon>Bacteria</taxon>
        <taxon>Bacillati</taxon>
        <taxon>Bacillota</taxon>
        <taxon>Clostridia</taxon>
        <taxon>Lachnospirales</taxon>
        <taxon>Lachnospiraceae</taxon>
        <taxon>Suilimivivens</taxon>
    </lineage>
</organism>
<evidence type="ECO:0000256" key="3">
    <source>
        <dbReference type="ARBA" id="ARBA00017473"/>
    </source>
</evidence>
<dbReference type="HAMAP" id="MF_00061">
    <property type="entry name" value="IspE"/>
    <property type="match status" value="1"/>
</dbReference>
<keyword evidence="13" id="KW-1185">Reference proteome</keyword>
<dbReference type="PANTHER" id="PTHR43527:SF2">
    <property type="entry name" value="4-DIPHOSPHOCYTIDYL-2-C-METHYL-D-ERYTHRITOL KINASE, CHLOROPLASTIC"/>
    <property type="match status" value="1"/>
</dbReference>
<evidence type="ECO:0000256" key="2">
    <source>
        <dbReference type="ARBA" id="ARBA00012052"/>
    </source>
</evidence>
<evidence type="ECO:0000256" key="9">
    <source>
        <dbReference type="HAMAP-Rule" id="MF_00061"/>
    </source>
</evidence>
<proteinExistence type="inferred from homology"/>
<dbReference type="PANTHER" id="PTHR43527">
    <property type="entry name" value="4-DIPHOSPHOCYTIDYL-2-C-METHYL-D-ERYTHRITOL KINASE, CHLOROPLASTIC"/>
    <property type="match status" value="1"/>
</dbReference>
<dbReference type="InterPro" id="IPR014721">
    <property type="entry name" value="Ribsml_uS5_D2-typ_fold_subgr"/>
</dbReference>
<evidence type="ECO:0000256" key="5">
    <source>
        <dbReference type="ARBA" id="ARBA00022741"/>
    </source>
</evidence>
<keyword evidence="9" id="KW-0414">Isoprene biosynthesis</keyword>
<keyword evidence="5 9" id="KW-0547">Nucleotide-binding</keyword>
<feature type="active site" evidence="9">
    <location>
        <position position="136"/>
    </location>
</feature>
<dbReference type="Gene3D" id="3.30.70.890">
    <property type="entry name" value="GHMP kinase, C-terminal domain"/>
    <property type="match status" value="1"/>
</dbReference>
<gene>
    <name evidence="9 12" type="primary">ispE</name>
    <name evidence="12" type="ORF">OCV77_00410</name>
</gene>
<feature type="domain" description="GHMP kinase C-terminal" evidence="11">
    <location>
        <begin position="198"/>
        <end position="272"/>
    </location>
</feature>
<dbReference type="Gene3D" id="3.30.230.10">
    <property type="match status" value="1"/>
</dbReference>
<dbReference type="NCBIfam" id="TIGR00154">
    <property type="entry name" value="ispE"/>
    <property type="match status" value="1"/>
</dbReference>
<name>A0ABT2SZ83_9FIRM</name>
<dbReference type="InterPro" id="IPR036554">
    <property type="entry name" value="GHMP_kinase_C_sf"/>
</dbReference>
<comment type="caution">
    <text evidence="12">The sequence shown here is derived from an EMBL/GenBank/DDBJ whole genome shotgun (WGS) entry which is preliminary data.</text>
</comment>
<dbReference type="InterPro" id="IPR013750">
    <property type="entry name" value="GHMP_kinase_C_dom"/>
</dbReference>
<evidence type="ECO:0000313" key="13">
    <source>
        <dbReference type="Proteomes" id="UP001652432"/>
    </source>
</evidence>
<dbReference type="SUPFAM" id="SSF54211">
    <property type="entry name" value="Ribosomal protein S5 domain 2-like"/>
    <property type="match status" value="1"/>
</dbReference>
<comment type="catalytic activity">
    <reaction evidence="9">
        <text>4-CDP-2-C-methyl-D-erythritol + ATP = 4-CDP-2-C-methyl-D-erythritol 2-phosphate + ADP + H(+)</text>
        <dbReference type="Rhea" id="RHEA:18437"/>
        <dbReference type="ChEBI" id="CHEBI:15378"/>
        <dbReference type="ChEBI" id="CHEBI:30616"/>
        <dbReference type="ChEBI" id="CHEBI:57823"/>
        <dbReference type="ChEBI" id="CHEBI:57919"/>
        <dbReference type="ChEBI" id="CHEBI:456216"/>
        <dbReference type="EC" id="2.7.1.148"/>
    </reaction>
</comment>
<dbReference type="PIRSF" id="PIRSF010376">
    <property type="entry name" value="IspE"/>
    <property type="match status" value="1"/>
</dbReference>
<evidence type="ECO:0000256" key="1">
    <source>
        <dbReference type="ARBA" id="ARBA00009684"/>
    </source>
</evidence>
<dbReference type="InterPro" id="IPR006204">
    <property type="entry name" value="GHMP_kinase_N_dom"/>
</dbReference>
<dbReference type="Pfam" id="PF08544">
    <property type="entry name" value="GHMP_kinases_C"/>
    <property type="match status" value="1"/>
</dbReference>
<dbReference type="SUPFAM" id="SSF55060">
    <property type="entry name" value="GHMP Kinase, C-terminal domain"/>
    <property type="match status" value="1"/>
</dbReference>
<reference evidence="12 13" key="1">
    <citation type="journal article" date="2021" name="ISME Commun">
        <title>Automated analysis of genomic sequences facilitates high-throughput and comprehensive description of bacteria.</title>
        <authorList>
            <person name="Hitch T.C.A."/>
        </authorList>
    </citation>
    <scope>NUCLEOTIDE SEQUENCE [LARGE SCALE GENOMIC DNA]</scope>
    <source>
        <strain evidence="12 13">Sanger_18</strain>
    </source>
</reference>
<keyword evidence="4 9" id="KW-0808">Transferase</keyword>
<evidence type="ECO:0000256" key="7">
    <source>
        <dbReference type="ARBA" id="ARBA00022840"/>
    </source>
</evidence>
<dbReference type="Pfam" id="PF00288">
    <property type="entry name" value="GHMP_kinases_N"/>
    <property type="match status" value="1"/>
</dbReference>
<protein>
    <recommendedName>
        <fullName evidence="3 9">4-diphosphocytidyl-2-C-methyl-D-erythritol kinase</fullName>
        <shortName evidence="9">CMK</shortName>
        <ecNumber evidence="2 9">2.7.1.148</ecNumber>
    </recommendedName>
    <alternativeName>
        <fullName evidence="8 9">4-(cytidine-5'-diphospho)-2-C-methyl-D-erythritol kinase</fullName>
    </alternativeName>
</protein>
<dbReference type="GO" id="GO:0050515">
    <property type="term" value="F:4-(cytidine 5'-diphospho)-2-C-methyl-D-erythritol kinase activity"/>
    <property type="evidence" value="ECO:0007669"/>
    <property type="project" value="UniProtKB-EC"/>
</dbReference>
<sequence length="287" mass="31783">MEKTERRAYAKINLGLDVLRRRENGYHDVKMVMQTVGIYDELTFEKIKEGIIVTTDKEELPTDKGNLIYRAAELLTEKYQIREGIRISLKKNIPIAAGMAGGSTDAAAVFHGMNTLFNLHMDEKTMREEGVKIGADVPYCIMGGTALSEGIGEVLTALPAPPKAVLCIAKPDINVSTKFVYENLHIETVKDHPDIDGMVQAIREGDLRGITDRMANVLETVTVKEYPIIQEIKKKMLESGAENALMSGSGPTVFGVFTEEAGASEAMERIRKEKLAQQVFVTEFVNM</sequence>
<comment type="function">
    <text evidence="9">Catalyzes the phosphorylation of the position 2 hydroxy group of 4-diphosphocytidyl-2C-methyl-D-erythritol.</text>
</comment>
<keyword evidence="7 9" id="KW-0067">ATP-binding</keyword>
<feature type="domain" description="GHMP kinase N-terminal" evidence="10">
    <location>
        <begin position="66"/>
        <end position="144"/>
    </location>
</feature>
<feature type="binding site" evidence="9">
    <location>
        <begin position="94"/>
        <end position="104"/>
    </location>
    <ligand>
        <name>ATP</name>
        <dbReference type="ChEBI" id="CHEBI:30616"/>
    </ligand>
</feature>
<dbReference type="EC" id="2.7.1.148" evidence="2 9"/>
<dbReference type="EMBL" id="JAOQKJ010000001">
    <property type="protein sequence ID" value="MCU6742976.1"/>
    <property type="molecule type" value="Genomic_DNA"/>
</dbReference>
<dbReference type="Proteomes" id="UP001652432">
    <property type="component" value="Unassembled WGS sequence"/>
</dbReference>
<comment type="similarity">
    <text evidence="1 9">Belongs to the GHMP kinase family. IspE subfamily.</text>
</comment>
<keyword evidence="6 9" id="KW-0418">Kinase</keyword>
<evidence type="ECO:0000256" key="6">
    <source>
        <dbReference type="ARBA" id="ARBA00022777"/>
    </source>
</evidence>
<dbReference type="RefSeq" id="WP_262572288.1">
    <property type="nucleotide sequence ID" value="NZ_JAOQKJ010000001.1"/>
</dbReference>
<comment type="pathway">
    <text evidence="9">Isoprenoid biosynthesis; isopentenyl diphosphate biosynthesis via DXP pathway; isopentenyl diphosphate from 1-deoxy-D-xylulose 5-phosphate: step 3/6.</text>
</comment>
<evidence type="ECO:0000256" key="4">
    <source>
        <dbReference type="ARBA" id="ARBA00022679"/>
    </source>
</evidence>
<feature type="active site" evidence="9">
    <location>
        <position position="11"/>
    </location>
</feature>
<evidence type="ECO:0000259" key="11">
    <source>
        <dbReference type="Pfam" id="PF08544"/>
    </source>
</evidence>
<evidence type="ECO:0000256" key="8">
    <source>
        <dbReference type="ARBA" id="ARBA00032554"/>
    </source>
</evidence>
<dbReference type="InterPro" id="IPR020568">
    <property type="entry name" value="Ribosomal_Su5_D2-typ_SF"/>
</dbReference>
<accession>A0ABT2SZ83</accession>
<dbReference type="InterPro" id="IPR004424">
    <property type="entry name" value="IspE"/>
</dbReference>